<accession>A0A0F8ZQJ6</accession>
<protein>
    <submittedName>
        <fullName evidence="1">Uncharacterized protein</fullName>
    </submittedName>
</protein>
<proteinExistence type="predicted"/>
<organism evidence="1">
    <name type="scientific">marine sediment metagenome</name>
    <dbReference type="NCBI Taxonomy" id="412755"/>
    <lineage>
        <taxon>unclassified sequences</taxon>
        <taxon>metagenomes</taxon>
        <taxon>ecological metagenomes</taxon>
    </lineage>
</organism>
<evidence type="ECO:0000313" key="1">
    <source>
        <dbReference type="EMBL" id="KKK96098.1"/>
    </source>
</evidence>
<feature type="non-terminal residue" evidence="1">
    <location>
        <position position="239"/>
    </location>
</feature>
<name>A0A0F8ZQJ6_9ZZZZ</name>
<dbReference type="AlphaFoldDB" id="A0A0F8ZQJ6"/>
<dbReference type="EMBL" id="LAZR01046627">
    <property type="protein sequence ID" value="KKK96098.1"/>
    <property type="molecule type" value="Genomic_DNA"/>
</dbReference>
<reference evidence="1" key="1">
    <citation type="journal article" date="2015" name="Nature">
        <title>Complex archaea that bridge the gap between prokaryotes and eukaryotes.</title>
        <authorList>
            <person name="Spang A."/>
            <person name="Saw J.H."/>
            <person name="Jorgensen S.L."/>
            <person name="Zaremba-Niedzwiedzka K."/>
            <person name="Martijn J."/>
            <person name="Lind A.E."/>
            <person name="van Eijk R."/>
            <person name="Schleper C."/>
            <person name="Guy L."/>
            <person name="Ettema T.J."/>
        </authorList>
    </citation>
    <scope>NUCLEOTIDE SEQUENCE</scope>
</reference>
<gene>
    <name evidence="1" type="ORF">LCGC14_2666180</name>
</gene>
<comment type="caution">
    <text evidence="1">The sequence shown here is derived from an EMBL/GenBank/DDBJ whole genome shotgun (WGS) entry which is preliminary data.</text>
</comment>
<sequence length="239" mass="25498">MTEDRGGGIDEELFRALRADGVPLNQATQIAAIARTANLSSNQLLFLSALTTDASGRFLLNEFPAGIPLRGGGQVAFEARSTIADAIAFIQTPQGGEFVEGIIQEEIDLQVSVRQYEQNLGQLQVLSGQLATLQAAALPNQDQIDAVITDMNALADEAQSLLATIAPDLGPQTNLTGQRVLPSLRPDQIASTFIGDLFAETAEAPPQGPGARRTGLQVPVVDTEEERRKAFFRFGLTPT</sequence>